<keyword evidence="1" id="KW-0812">Transmembrane</keyword>
<dbReference type="EMBL" id="JAWONS010000165">
    <property type="protein sequence ID" value="MDW2797989.1"/>
    <property type="molecule type" value="Genomic_DNA"/>
</dbReference>
<feature type="transmembrane region" description="Helical" evidence="1">
    <location>
        <begin position="228"/>
        <end position="249"/>
    </location>
</feature>
<feature type="transmembrane region" description="Helical" evidence="1">
    <location>
        <begin position="51"/>
        <end position="72"/>
    </location>
</feature>
<keyword evidence="1" id="KW-0472">Membrane</keyword>
<evidence type="ECO:0000313" key="2">
    <source>
        <dbReference type="EMBL" id="MDW2797989.1"/>
    </source>
</evidence>
<dbReference type="Proteomes" id="UP001276854">
    <property type="component" value="Unassembled WGS sequence"/>
</dbReference>
<comment type="caution">
    <text evidence="2">The sequence shown here is derived from an EMBL/GenBank/DDBJ whole genome shotgun (WGS) entry which is preliminary data.</text>
</comment>
<keyword evidence="1" id="KW-1133">Transmembrane helix</keyword>
<feature type="transmembrane region" description="Helical" evidence="1">
    <location>
        <begin position="202"/>
        <end position="222"/>
    </location>
</feature>
<dbReference type="RefSeq" id="WP_318064231.1">
    <property type="nucleotide sequence ID" value="NZ_JAWONS010000165.1"/>
</dbReference>
<evidence type="ECO:0000256" key="1">
    <source>
        <dbReference type="SAM" id="Phobius"/>
    </source>
</evidence>
<sequence>MDNVISWMLSNFTDVIYDLINGMLDFFNNFVNNIFFYVAEVNLSNRLVINAATYTTLLGITLITLIGVKQYFTTYVVETSGDPDSDPLDILVRCSEAVAICSSNDFIATYFFKFSKAFATDLGESGGTIDLKPTIMDLIATIARTPSSFIFVFIIFLLVIGILVFSIIAGIRGAELSLMKIMLPIMSVDLVTTNRERWGNFFISYAVTFLYYGLQLLCYRMFLASLMTVSVSVMSNELLITFGWFFLMLRGPKWLEKFIYSSGVGRGFAGAGRTAGFMLPNLIKLAK</sequence>
<accession>A0ABU4GK53</accession>
<reference evidence="2 3" key="1">
    <citation type="submission" date="2023-10" db="EMBL/GenBank/DDBJ databases">
        <title>A novel Glycoside Hydrolase 43-Like Enzyme from Clostrdium boliviensis is an Endo-xylanase, and a Candidate for Xylooligosaccharides Production from Different Xylan Substrates.</title>
        <authorList>
            <person name="Alvarez M.T."/>
            <person name="Rocabado-Villegas L.R."/>
            <person name="Salas-Veizaga D.M."/>
            <person name="Linares-Pasten J.A."/>
            <person name="Gudmundsdottir E.E."/>
            <person name="Hreggvidsson G.O."/>
            <person name="Adlercreutz P."/>
            <person name="Nordberg Karlsson E."/>
        </authorList>
    </citation>
    <scope>NUCLEOTIDE SEQUENCE [LARGE SCALE GENOMIC DNA]</scope>
    <source>
        <strain evidence="2 3">E-1</strain>
    </source>
</reference>
<protein>
    <submittedName>
        <fullName evidence="2">DUF6102 family protein</fullName>
    </submittedName>
</protein>
<feature type="transmembrane region" description="Helical" evidence="1">
    <location>
        <begin position="149"/>
        <end position="171"/>
    </location>
</feature>
<name>A0ABU4GK53_9CLOT</name>
<proteinExistence type="predicted"/>
<gene>
    <name evidence="2" type="ORF">RZO55_10420</name>
</gene>
<dbReference type="Pfam" id="PF19597">
    <property type="entry name" value="TrbL_4"/>
    <property type="match status" value="1"/>
</dbReference>
<feature type="transmembrane region" description="Helical" evidence="1">
    <location>
        <begin position="20"/>
        <end position="39"/>
    </location>
</feature>
<keyword evidence="3" id="KW-1185">Reference proteome</keyword>
<organism evidence="2 3">
    <name type="scientific">Clostridium boliviensis</name>
    <dbReference type="NCBI Taxonomy" id="318465"/>
    <lineage>
        <taxon>Bacteria</taxon>
        <taxon>Bacillati</taxon>
        <taxon>Bacillota</taxon>
        <taxon>Clostridia</taxon>
        <taxon>Eubacteriales</taxon>
        <taxon>Clostridiaceae</taxon>
        <taxon>Clostridium</taxon>
    </lineage>
</organism>
<dbReference type="InterPro" id="IPR046084">
    <property type="entry name" value="TrbL_4"/>
</dbReference>
<evidence type="ECO:0000313" key="3">
    <source>
        <dbReference type="Proteomes" id="UP001276854"/>
    </source>
</evidence>